<sequence length="507" mass="56758">MKTALKARPEKQQKAQSKTHLQNQKNSSVETQQPLDELASLNPFSDWEDNPFDPKDLEEINSTPQEQEKDEDLTENSVEPPPKNYLLTPQVGISLLAIFGCVYVLTRPCVIGECQVIDTAKQLGQKSEETIETVTTSKAPGIAKEQLDTAIKQLNRIPFWSPYHRQAKALLSVYQPQSKELESVVKALWIAGLASQEAQNPPYGVEDWDKIKSRWEQAIAQLEQVPPENTIYPFATDRLQQYRANLAEVRGRLALERQSRLTLAEAKKAAQVAQARQGVARGVESWQLVYDTWQNATNTLASIVPGTTAHQEAQLLLARYQPKLEDARDRKTIEQVGQDAFTRAVNNADQAQIFAERGAWSEAVKYWSQAMTYAKRVPVSSSYHVEMQPLLTSYTESWKQAEAENKVASRVNKARQDLKTACTGSPTICSYSVNPDLITVRLAPDYVGKIEDTAITGDRSGNPQKRNEAEKHVQTLKIALEAISDNAKIPLEVYKPDGKKIGVHLPQ</sequence>
<dbReference type="EMBL" id="LATL02000267">
    <property type="protein sequence ID" value="KKD34474.1"/>
    <property type="molecule type" value="Genomic_DNA"/>
</dbReference>
<reference evidence="2 3" key="1">
    <citation type="submission" date="2015-06" db="EMBL/GenBank/DDBJ databases">
        <title>Draft genome assembly of filamentous brackish cyanobacterium Limnoraphis robusta strain CS-951.</title>
        <authorList>
            <person name="Willis A."/>
            <person name="Parks M."/>
            <person name="Burford M.A."/>
        </authorList>
    </citation>
    <scope>NUCLEOTIDE SEQUENCE [LARGE SCALE GENOMIC DNA]</scope>
    <source>
        <strain evidence="2 3">CS-951</strain>
    </source>
</reference>
<dbReference type="OrthoDB" id="421517at2"/>
<dbReference type="PATRIC" id="fig|1637645.4.peg.5307"/>
<proteinExistence type="predicted"/>
<dbReference type="Proteomes" id="UP000033607">
    <property type="component" value="Unassembled WGS sequence"/>
</dbReference>
<organism evidence="2 3">
    <name type="scientific">Limnoraphis robusta CS-951</name>
    <dbReference type="NCBI Taxonomy" id="1637645"/>
    <lineage>
        <taxon>Bacteria</taxon>
        <taxon>Bacillati</taxon>
        <taxon>Cyanobacteriota</taxon>
        <taxon>Cyanophyceae</taxon>
        <taxon>Oscillatoriophycideae</taxon>
        <taxon>Oscillatoriales</taxon>
        <taxon>Sirenicapillariaceae</taxon>
        <taxon>Limnoraphis</taxon>
    </lineage>
</organism>
<gene>
    <name evidence="2" type="ORF">WN50_30640</name>
</gene>
<evidence type="ECO:0000313" key="2">
    <source>
        <dbReference type="EMBL" id="KKD34474.1"/>
    </source>
</evidence>
<evidence type="ECO:0000313" key="3">
    <source>
        <dbReference type="Proteomes" id="UP000033607"/>
    </source>
</evidence>
<feature type="region of interest" description="Disordered" evidence="1">
    <location>
        <begin position="1"/>
        <end position="83"/>
    </location>
</feature>
<feature type="compositionally biased region" description="Polar residues" evidence="1">
    <location>
        <begin position="14"/>
        <end position="34"/>
    </location>
</feature>
<dbReference type="RefSeq" id="WP_046282415.1">
    <property type="nucleotide sequence ID" value="NZ_LATL02000267.1"/>
</dbReference>
<protein>
    <submittedName>
        <fullName evidence="2">Uncharacterized protein</fullName>
    </submittedName>
</protein>
<evidence type="ECO:0000256" key="1">
    <source>
        <dbReference type="SAM" id="MobiDB-lite"/>
    </source>
</evidence>
<name>A0A0F5Y6H6_9CYAN</name>
<comment type="caution">
    <text evidence="2">The sequence shown here is derived from an EMBL/GenBank/DDBJ whole genome shotgun (WGS) entry which is preliminary data.</text>
</comment>
<accession>A0A0F5Y6H6</accession>
<dbReference type="AlphaFoldDB" id="A0A0F5Y6H6"/>